<feature type="transmembrane region" description="Helical" evidence="1">
    <location>
        <begin position="65"/>
        <end position="89"/>
    </location>
</feature>
<proteinExistence type="predicted"/>
<organism evidence="2">
    <name type="scientific">Acidithiobacillus ferrianus</name>
    <dbReference type="NCBI Taxonomy" id="2678518"/>
    <lineage>
        <taxon>Bacteria</taxon>
        <taxon>Pseudomonadati</taxon>
        <taxon>Pseudomonadota</taxon>
        <taxon>Acidithiobacillia</taxon>
        <taxon>Acidithiobacillales</taxon>
        <taxon>Acidithiobacillaceae</taxon>
        <taxon>Acidithiobacillus</taxon>
    </lineage>
</organism>
<protein>
    <submittedName>
        <fullName evidence="2">DUF2232 domain-containing protein</fullName>
    </submittedName>
</protein>
<sequence>MAAQPEEGGILRWFLSGRWQAGVSTAVLFSLAGRVPFLAGLLLLNCVALVALVTLQAGRKESLEVLLIAGAASALFMLNPWYGVAFALVAWLPGRLLGEGLRWDAEWDGVVWVIIGLSLVVLALSLWVIPQGAGPGFWQTQIGHLLAPARKDLSLTQRQMLGEMARLMPGILATGLTILWALAALLASRWRERLQGVAAPQRVFRDWVLPDALIWLLAATLLGVGLLHGGALWPVQNLAILIGGFYLLQGLSLVHLWFALRGWPLFALVAFYVGVILLSQLLLVISVLGVLDRVFHLRQRFVRSRS</sequence>
<evidence type="ECO:0000256" key="1">
    <source>
        <dbReference type="SAM" id="Phobius"/>
    </source>
</evidence>
<reference evidence="2" key="1">
    <citation type="submission" date="2019-11" db="EMBL/GenBank/DDBJ databases">
        <title>Acidithiobacillus ferrianus sp. nov.: a facultatively anaerobic and extremely acidophilic chemolithoautotroph.</title>
        <authorList>
            <person name="Norris P.R."/>
            <person name="Falagan C."/>
            <person name="Moya-Beltran A."/>
            <person name="Castro M."/>
            <person name="Quatrini R."/>
            <person name="Johnson D.B."/>
        </authorList>
    </citation>
    <scope>NUCLEOTIDE SEQUENCE [LARGE SCALE GENOMIC DNA]</scope>
    <source>
        <strain evidence="2">MG</strain>
    </source>
</reference>
<dbReference type="PANTHER" id="PTHR41324:SF1">
    <property type="entry name" value="DUF2232 DOMAIN-CONTAINING PROTEIN"/>
    <property type="match status" value="1"/>
</dbReference>
<dbReference type="AlphaFoldDB" id="A0A845U6N1"/>
<feature type="transmembrane region" description="Helical" evidence="1">
    <location>
        <begin position="35"/>
        <end position="53"/>
    </location>
</feature>
<feature type="transmembrane region" description="Helical" evidence="1">
    <location>
        <begin position="109"/>
        <end position="129"/>
    </location>
</feature>
<dbReference type="EMBL" id="WNJL01000011">
    <property type="protein sequence ID" value="NDU41417.1"/>
    <property type="molecule type" value="Genomic_DNA"/>
</dbReference>
<dbReference type="PANTHER" id="PTHR41324">
    <property type="entry name" value="MEMBRANE PROTEIN-RELATED"/>
    <property type="match status" value="1"/>
</dbReference>
<feature type="transmembrane region" description="Helical" evidence="1">
    <location>
        <begin position="207"/>
        <end position="227"/>
    </location>
</feature>
<dbReference type="InterPro" id="IPR018710">
    <property type="entry name" value="DUF2232"/>
</dbReference>
<keyword evidence="1" id="KW-0472">Membrane</keyword>
<keyword evidence="1" id="KW-1133">Transmembrane helix</keyword>
<evidence type="ECO:0000313" key="2">
    <source>
        <dbReference type="EMBL" id="NDU41417.1"/>
    </source>
</evidence>
<feature type="transmembrane region" description="Helical" evidence="1">
    <location>
        <begin position="167"/>
        <end position="187"/>
    </location>
</feature>
<feature type="transmembrane region" description="Helical" evidence="1">
    <location>
        <begin position="266"/>
        <end position="291"/>
    </location>
</feature>
<feature type="transmembrane region" description="Helical" evidence="1">
    <location>
        <begin position="239"/>
        <end position="260"/>
    </location>
</feature>
<gene>
    <name evidence="2" type="ORF">GL267_01805</name>
</gene>
<comment type="caution">
    <text evidence="2">The sequence shown here is derived from an EMBL/GenBank/DDBJ whole genome shotgun (WGS) entry which is preliminary data.</text>
</comment>
<dbReference type="RefSeq" id="WP_163095959.1">
    <property type="nucleotide sequence ID" value="NZ_CP127523.1"/>
</dbReference>
<keyword evidence="1" id="KW-0812">Transmembrane</keyword>
<name>A0A845U6N1_9PROT</name>
<dbReference type="Pfam" id="PF09991">
    <property type="entry name" value="DUF2232"/>
    <property type="match status" value="1"/>
</dbReference>
<accession>A0A845U6N1</accession>